<dbReference type="Gene3D" id="3.40.50.1820">
    <property type="entry name" value="alpha/beta hydrolase"/>
    <property type="match status" value="1"/>
</dbReference>
<protein>
    <recommendedName>
        <fullName evidence="3">Carboxylic ester hydrolase</fullName>
        <ecNumber evidence="3">3.1.1.-</ecNumber>
    </recommendedName>
</protein>
<evidence type="ECO:0000259" key="4">
    <source>
        <dbReference type="Pfam" id="PF00135"/>
    </source>
</evidence>
<dbReference type="GO" id="GO:0016787">
    <property type="term" value="F:hydrolase activity"/>
    <property type="evidence" value="ECO:0007669"/>
    <property type="project" value="UniProtKB-KW"/>
</dbReference>
<evidence type="ECO:0000313" key="6">
    <source>
        <dbReference type="Proteomes" id="UP001146793"/>
    </source>
</evidence>
<feature type="chain" id="PRO_5043103754" description="Carboxylic ester hydrolase" evidence="3">
    <location>
        <begin position="26"/>
        <end position="563"/>
    </location>
</feature>
<dbReference type="EMBL" id="JANTQA010000060">
    <property type="protein sequence ID" value="KAJ3427934.1"/>
    <property type="molecule type" value="Genomic_DNA"/>
</dbReference>
<comment type="similarity">
    <text evidence="1 3">Belongs to the type-B carboxylesterase/lipase family.</text>
</comment>
<dbReference type="InterPro" id="IPR019826">
    <property type="entry name" value="Carboxylesterase_B_AS"/>
</dbReference>
<keyword evidence="2 3" id="KW-0378">Hydrolase</keyword>
<dbReference type="EC" id="3.1.1.-" evidence="3"/>
<dbReference type="Proteomes" id="UP001146793">
    <property type="component" value="Unassembled WGS sequence"/>
</dbReference>
<feature type="signal peptide" evidence="3">
    <location>
        <begin position="1"/>
        <end position="25"/>
    </location>
</feature>
<dbReference type="PANTHER" id="PTHR11559">
    <property type="entry name" value="CARBOXYLESTERASE"/>
    <property type="match status" value="1"/>
</dbReference>
<dbReference type="InterPro" id="IPR029058">
    <property type="entry name" value="AB_hydrolase_fold"/>
</dbReference>
<dbReference type="InterPro" id="IPR019819">
    <property type="entry name" value="Carboxylesterase_B_CS"/>
</dbReference>
<evidence type="ECO:0000256" key="1">
    <source>
        <dbReference type="ARBA" id="ARBA00005964"/>
    </source>
</evidence>
<dbReference type="Pfam" id="PF00135">
    <property type="entry name" value="COesterase"/>
    <property type="match status" value="1"/>
</dbReference>
<gene>
    <name evidence="5" type="ORF">M0812_25565</name>
</gene>
<dbReference type="PROSITE" id="PS00122">
    <property type="entry name" value="CARBOXYLESTERASE_B_1"/>
    <property type="match status" value="1"/>
</dbReference>
<comment type="caution">
    <text evidence="5">The sequence shown here is derived from an EMBL/GenBank/DDBJ whole genome shotgun (WGS) entry which is preliminary data.</text>
</comment>
<feature type="domain" description="Carboxylesterase type B" evidence="4">
    <location>
        <begin position="27"/>
        <end position="551"/>
    </location>
</feature>
<dbReference type="InterPro" id="IPR050309">
    <property type="entry name" value="Type-B_Carboxylest/Lipase"/>
</dbReference>
<keyword evidence="3" id="KW-0732">Signal</keyword>
<dbReference type="SUPFAM" id="SSF53474">
    <property type="entry name" value="alpha/beta-Hydrolases"/>
    <property type="match status" value="1"/>
</dbReference>
<dbReference type="AlphaFoldDB" id="A0AAV7YET0"/>
<evidence type="ECO:0000256" key="2">
    <source>
        <dbReference type="ARBA" id="ARBA00022801"/>
    </source>
</evidence>
<evidence type="ECO:0000313" key="5">
    <source>
        <dbReference type="EMBL" id="KAJ3427934.1"/>
    </source>
</evidence>
<sequence length="563" mass="63270">MGMQINKLFFIGAILFLILFGTINGKTTIANTDCGKVSGLVEGDGLSVFRGIKYGVGERWKFSKTLKESGKCWEGISDCTKFRPVCPVKGNPTDEDCLYLNIWTRNMPVTNKTKLLPVAFYIHGGSSVFGDGNGEWGVPTSEFVEGLVVVTINFRLGAFGFLGLKELDSYSGTQSSGNYAVSDWLSSLQWVQNNIHNFGGDKGRVTIYGQSSGGTSVLELLGIKQSQGLFHSAWLMSSSVIVDDSAEMVQKINQQYLTKSGCLKNQNNQMGQKESERGSNNANTETSVLDCLLNLSTSQVLDASISSWFSNLLFDWPLKNEFVDPLMYVDGYYLKEKIATALQNKVIDVPVVIGYMAQESELGPAHNISGYTESQYQQYVHKVFDTFGVQISDRVLQLYPYSNYSDIQKAWEEIATDSRAICGSYQTYQSAMSTNFNSPVYSYVCDFKPNPPLYFGKKYLKYSFHGLDLLTMLGHYDRYGSHYANFGKVIRKLFLDFATNQKITQMDWPTFTAKNNNQNDDVSIPSVYYGIKLNENPTITKNLKSEKCKFWMENGFYEYSWVN</sequence>
<organism evidence="5 6">
    <name type="scientific">Anaeramoeba flamelloides</name>
    <dbReference type="NCBI Taxonomy" id="1746091"/>
    <lineage>
        <taxon>Eukaryota</taxon>
        <taxon>Metamonada</taxon>
        <taxon>Anaeramoebidae</taxon>
        <taxon>Anaeramoeba</taxon>
    </lineage>
</organism>
<dbReference type="InterPro" id="IPR002018">
    <property type="entry name" value="CarbesteraseB"/>
</dbReference>
<name>A0AAV7YET0_9EUKA</name>
<dbReference type="PROSITE" id="PS00941">
    <property type="entry name" value="CARBOXYLESTERASE_B_2"/>
    <property type="match status" value="1"/>
</dbReference>
<reference evidence="5" key="1">
    <citation type="submission" date="2022-08" db="EMBL/GenBank/DDBJ databases">
        <title>Novel sulphate-reducing endosymbionts in the free-living metamonad Anaeramoeba.</title>
        <authorList>
            <person name="Jerlstrom-Hultqvist J."/>
            <person name="Cepicka I."/>
            <person name="Gallot-Lavallee L."/>
            <person name="Salas-Leiva D."/>
            <person name="Curtis B.A."/>
            <person name="Zahonova K."/>
            <person name="Pipaliya S."/>
            <person name="Dacks J."/>
            <person name="Roger A.J."/>
        </authorList>
    </citation>
    <scope>NUCLEOTIDE SEQUENCE</scope>
    <source>
        <strain evidence="5">Busselton2</strain>
    </source>
</reference>
<accession>A0AAV7YET0</accession>
<evidence type="ECO:0000256" key="3">
    <source>
        <dbReference type="RuleBase" id="RU361235"/>
    </source>
</evidence>
<proteinExistence type="inferred from homology"/>